<dbReference type="Pfam" id="PF01652">
    <property type="entry name" value="IF4E"/>
    <property type="match status" value="1"/>
</dbReference>
<evidence type="ECO:0000256" key="2">
    <source>
        <dbReference type="SAM" id="MobiDB-lite"/>
    </source>
</evidence>
<evidence type="ECO:0000256" key="1">
    <source>
        <dbReference type="RuleBase" id="RU004374"/>
    </source>
</evidence>
<dbReference type="GO" id="GO:0000340">
    <property type="term" value="F:RNA 7-methylguanosine cap binding"/>
    <property type="evidence" value="ECO:0007669"/>
    <property type="project" value="TreeGrafter"/>
</dbReference>
<dbReference type="AlphaFoldDB" id="A0A9W8FXB1"/>
<evidence type="ECO:0000313" key="3">
    <source>
        <dbReference type="EMBL" id="KAJ2669275.1"/>
    </source>
</evidence>
<dbReference type="InterPro" id="IPR023398">
    <property type="entry name" value="TIF_eIF4e-like"/>
</dbReference>
<dbReference type="Gene3D" id="3.30.760.10">
    <property type="entry name" value="RNA Cap, Translation Initiation Factor Eif4e"/>
    <property type="match status" value="1"/>
</dbReference>
<sequence length="317" mass="35166">MYAAPNKAASVTKTTRDANYPPATSKPLTKLVQYKRDKSIQAAAGGMLPSAEATEDECGTPANTAEEVATTKEGATGPSADGPYLAPATRPGAWSVSKLFAHKAQLQRSHEDRGNEDTKDIRAKEPTDVPVLACKPGEHPLQFAWSFWFMHRAPGYKIDDYEAAMIKIATFASVESFWAVYSHLRRADQVPTITDYHMFRAGVRPVWEDSANVSGGKWMIRLRKGVSPRIWEKLAMAVVGDAFDVGDEICGIVLSIRNSEDIISLWNKTAIDHRTNSHIRDTMRQSMELPTDCIIQYKVHNDSLRDSSTFKASESFK</sequence>
<dbReference type="PROSITE" id="PS00813">
    <property type="entry name" value="IF4E"/>
    <property type="match status" value="1"/>
</dbReference>
<dbReference type="PANTHER" id="PTHR11960:SF18">
    <property type="entry name" value="EUKARYOTIC TRANSLATION INITIATION FACTOR 4E HOMOLOGOUS PROTEIN, ISOFORM B"/>
    <property type="match status" value="1"/>
</dbReference>
<proteinExistence type="inferred from homology"/>
<accession>A0A9W8FXB1</accession>
<dbReference type="EMBL" id="JANBTW010000156">
    <property type="protein sequence ID" value="KAJ2669275.1"/>
    <property type="molecule type" value="Genomic_DNA"/>
</dbReference>
<keyword evidence="1" id="KW-0694">RNA-binding</keyword>
<reference evidence="3" key="1">
    <citation type="submission" date="2022-07" db="EMBL/GenBank/DDBJ databases">
        <title>Phylogenomic reconstructions and comparative analyses of Kickxellomycotina fungi.</title>
        <authorList>
            <person name="Reynolds N.K."/>
            <person name="Stajich J.E."/>
            <person name="Barry K."/>
            <person name="Grigoriev I.V."/>
            <person name="Crous P."/>
            <person name="Smith M.E."/>
        </authorList>
    </citation>
    <scope>NUCLEOTIDE SEQUENCE</scope>
    <source>
        <strain evidence="3">NRRL 3115</strain>
    </source>
</reference>
<comment type="similarity">
    <text evidence="1">Belongs to the eukaryotic initiation factor 4E family.</text>
</comment>
<name>A0A9W8FXB1_9FUNG</name>
<protein>
    <submittedName>
        <fullName evidence="3">Uncharacterized protein</fullName>
    </submittedName>
</protein>
<dbReference type="PANTHER" id="PTHR11960">
    <property type="entry name" value="EUKARYOTIC TRANSLATION INITIATION FACTOR 4E RELATED"/>
    <property type="match status" value="1"/>
</dbReference>
<feature type="region of interest" description="Disordered" evidence="2">
    <location>
        <begin position="1"/>
        <end position="83"/>
    </location>
</feature>
<dbReference type="InterPro" id="IPR001040">
    <property type="entry name" value="TIF_eIF_4E"/>
</dbReference>
<dbReference type="InterPro" id="IPR019770">
    <property type="entry name" value="TIF_eIF_4E_CS"/>
</dbReference>
<comment type="caution">
    <text evidence="3">The sequence shown here is derived from an EMBL/GenBank/DDBJ whole genome shotgun (WGS) entry which is preliminary data.</text>
</comment>
<dbReference type="Proteomes" id="UP001151518">
    <property type="component" value="Unassembled WGS sequence"/>
</dbReference>
<keyword evidence="1" id="KW-0648">Protein biosynthesis</keyword>
<evidence type="ECO:0000313" key="4">
    <source>
        <dbReference type="Proteomes" id="UP001151518"/>
    </source>
</evidence>
<keyword evidence="1" id="KW-0396">Initiation factor</keyword>
<gene>
    <name evidence="3" type="ORF">GGI25_006204</name>
</gene>
<dbReference type="SUPFAM" id="SSF55418">
    <property type="entry name" value="eIF4e-like"/>
    <property type="match status" value="1"/>
</dbReference>
<dbReference type="OrthoDB" id="590761at2759"/>
<dbReference type="GO" id="GO:0003743">
    <property type="term" value="F:translation initiation factor activity"/>
    <property type="evidence" value="ECO:0007669"/>
    <property type="project" value="UniProtKB-KW"/>
</dbReference>
<organism evidence="3 4">
    <name type="scientific">Coemansia spiralis</name>
    <dbReference type="NCBI Taxonomy" id="417178"/>
    <lineage>
        <taxon>Eukaryota</taxon>
        <taxon>Fungi</taxon>
        <taxon>Fungi incertae sedis</taxon>
        <taxon>Zoopagomycota</taxon>
        <taxon>Kickxellomycotina</taxon>
        <taxon>Kickxellomycetes</taxon>
        <taxon>Kickxellales</taxon>
        <taxon>Kickxellaceae</taxon>
        <taxon>Coemansia</taxon>
    </lineage>
</organism>
<dbReference type="GO" id="GO:0016281">
    <property type="term" value="C:eukaryotic translation initiation factor 4F complex"/>
    <property type="evidence" value="ECO:0007669"/>
    <property type="project" value="TreeGrafter"/>
</dbReference>